<dbReference type="EC" id="2.8.2.-" evidence="3"/>
<keyword evidence="5" id="KW-1185">Reference proteome</keyword>
<feature type="domain" description="Sulfotransferase" evidence="4">
    <location>
        <begin position="95"/>
        <end position="353"/>
    </location>
</feature>
<dbReference type="OrthoDB" id="205623at2759"/>
<dbReference type="KEGG" id="dzi:111310931"/>
<comment type="similarity">
    <text evidence="1 3">Belongs to the sulfotransferase 1 family.</text>
</comment>
<dbReference type="Pfam" id="PF00685">
    <property type="entry name" value="Sulfotransfer_1"/>
    <property type="match status" value="1"/>
</dbReference>
<reference evidence="6" key="1">
    <citation type="submission" date="2025-08" db="UniProtKB">
        <authorList>
            <consortium name="RefSeq"/>
        </authorList>
    </citation>
    <scope>IDENTIFICATION</scope>
    <source>
        <tissue evidence="6">Fruit stalk</tissue>
    </source>
</reference>
<proteinExistence type="inferred from homology"/>
<evidence type="ECO:0000313" key="5">
    <source>
        <dbReference type="Proteomes" id="UP000515121"/>
    </source>
</evidence>
<evidence type="ECO:0000256" key="2">
    <source>
        <dbReference type="ARBA" id="ARBA00022679"/>
    </source>
</evidence>
<dbReference type="AlphaFoldDB" id="A0A6P6AMD9"/>
<evidence type="ECO:0000256" key="3">
    <source>
        <dbReference type="RuleBase" id="RU361155"/>
    </source>
</evidence>
<dbReference type="SUPFAM" id="SSF52540">
    <property type="entry name" value="P-loop containing nucleoside triphosphate hydrolases"/>
    <property type="match status" value="1"/>
</dbReference>
<gene>
    <name evidence="6" type="primary">LOC111310931</name>
</gene>
<dbReference type="GO" id="GO:0008146">
    <property type="term" value="F:sulfotransferase activity"/>
    <property type="evidence" value="ECO:0007669"/>
    <property type="project" value="InterPro"/>
</dbReference>
<dbReference type="InterPro" id="IPR000863">
    <property type="entry name" value="Sulfotransferase_dom"/>
</dbReference>
<evidence type="ECO:0000313" key="6">
    <source>
        <dbReference type="RefSeq" id="XP_022766037.1"/>
    </source>
</evidence>
<dbReference type="RefSeq" id="XP_022766037.1">
    <property type="nucleotide sequence ID" value="XM_022910302.1"/>
</dbReference>
<evidence type="ECO:0000256" key="1">
    <source>
        <dbReference type="ARBA" id="ARBA00005771"/>
    </source>
</evidence>
<evidence type="ECO:0000259" key="4">
    <source>
        <dbReference type="Pfam" id="PF00685"/>
    </source>
</evidence>
<keyword evidence="2 3" id="KW-0808">Transferase</keyword>
<organism evidence="5 6">
    <name type="scientific">Durio zibethinus</name>
    <name type="common">Durian</name>
    <dbReference type="NCBI Taxonomy" id="66656"/>
    <lineage>
        <taxon>Eukaryota</taxon>
        <taxon>Viridiplantae</taxon>
        <taxon>Streptophyta</taxon>
        <taxon>Embryophyta</taxon>
        <taxon>Tracheophyta</taxon>
        <taxon>Spermatophyta</taxon>
        <taxon>Magnoliopsida</taxon>
        <taxon>eudicotyledons</taxon>
        <taxon>Gunneridae</taxon>
        <taxon>Pentapetalae</taxon>
        <taxon>rosids</taxon>
        <taxon>malvids</taxon>
        <taxon>Malvales</taxon>
        <taxon>Malvaceae</taxon>
        <taxon>Helicteroideae</taxon>
        <taxon>Durio</taxon>
    </lineage>
</organism>
<dbReference type="PANTHER" id="PTHR11783">
    <property type="entry name" value="SULFOTRANSFERASE SULT"/>
    <property type="match status" value="1"/>
</dbReference>
<dbReference type="Gene3D" id="3.40.50.300">
    <property type="entry name" value="P-loop containing nucleotide triphosphate hydrolases"/>
    <property type="match status" value="1"/>
</dbReference>
<accession>A0A6P6AMD9</accession>
<protein>
    <recommendedName>
        <fullName evidence="3">Sulfotransferase</fullName>
        <ecNumber evidence="3">2.8.2.-</ecNumber>
    </recommendedName>
</protein>
<dbReference type="Proteomes" id="UP000515121">
    <property type="component" value="Unplaced"/>
</dbReference>
<name>A0A6P6AMD9_DURZI</name>
<dbReference type="InterPro" id="IPR027417">
    <property type="entry name" value="P-loop_NTPase"/>
</dbReference>
<sequence>MYKKCFTPISELKLINLKTHRAQLVSLVDVIAMETCEVENGSPKTPGTFKEIISTLPTENGWNVFQHLCFYQGFWCFPLHLEGGMFAQHHFKAQPTDVLLCSAPKTGTTWLKALSVAIVTRNCVDESNSPLLNKVPHDCIMFLEKDFIENPTQTDQGRLPLVATHLPYTALPKSVLDAGCKLVYICRDPKDAFVSLWHFAKGIKVNNNPNLPIDVAFQLYCKGRSNFGPYWDHVLGYWKASQENPEKVLFMRYEDLLRDTIPQVKKLAEFLGQPFSSKEEKYGAVEKIIRLCSLENLSNLEVNKTGKYGNADIGINNNVYFRKGKIGDWKNYLTPEMGEQLDNVMEERLSGSGFTFLEPN</sequence>
<dbReference type="GeneID" id="111310931"/>